<proteinExistence type="inferred from homology"/>
<sequence>MSQIKYQIRYALPVWFLLFITNILPDNKFSIRIRGLLVSIILPNKPKNLTLGRDITLLGIDKLFIGEGVYIAKGTWINALGRVEIEDKALISPYVIIASVTHGFNGDNFYGPSTFSPIRLGKGCWLASHVTVTSGVHIAPKTLVGANSCVIKNTEFASFYSGVPAKKIIR</sequence>
<reference evidence="4" key="1">
    <citation type="submission" date="2023-09" db="EMBL/GenBank/DDBJ databases">
        <authorList>
            <person name="Li S."/>
            <person name="Li X."/>
            <person name="Zhang C."/>
            <person name="Zhao Z."/>
        </authorList>
    </citation>
    <scope>NUCLEOTIDE SEQUENCE [LARGE SCALE GENOMIC DNA]</scope>
    <source>
        <strain evidence="4">SQ345</strain>
    </source>
</reference>
<protein>
    <submittedName>
        <fullName evidence="3">Acyltransferase</fullName>
        <ecNumber evidence="3">2.3.1.-</ecNumber>
    </submittedName>
</protein>
<dbReference type="InterPro" id="IPR011004">
    <property type="entry name" value="Trimer_LpxA-like_sf"/>
</dbReference>
<dbReference type="PANTHER" id="PTHR23416:SF23">
    <property type="entry name" value="ACETYLTRANSFERASE C18B11.09C-RELATED"/>
    <property type="match status" value="1"/>
</dbReference>
<dbReference type="RefSeq" id="WP_348388698.1">
    <property type="nucleotide sequence ID" value="NZ_CP134146.1"/>
</dbReference>
<name>A0ABY9TL56_9GAMM</name>
<gene>
    <name evidence="3" type="ORF">RI845_05255</name>
</gene>
<dbReference type="CDD" id="cd04647">
    <property type="entry name" value="LbH_MAT_like"/>
    <property type="match status" value="1"/>
</dbReference>
<organism evidence="3 4">
    <name type="scientific">Thalassotalea nanhaiensis</name>
    <dbReference type="NCBI Taxonomy" id="3065648"/>
    <lineage>
        <taxon>Bacteria</taxon>
        <taxon>Pseudomonadati</taxon>
        <taxon>Pseudomonadota</taxon>
        <taxon>Gammaproteobacteria</taxon>
        <taxon>Alteromonadales</taxon>
        <taxon>Colwelliaceae</taxon>
        <taxon>Thalassotalea</taxon>
    </lineage>
</organism>
<dbReference type="Gene3D" id="2.160.10.10">
    <property type="entry name" value="Hexapeptide repeat proteins"/>
    <property type="match status" value="1"/>
</dbReference>
<dbReference type="GO" id="GO:0016746">
    <property type="term" value="F:acyltransferase activity"/>
    <property type="evidence" value="ECO:0007669"/>
    <property type="project" value="UniProtKB-KW"/>
</dbReference>
<evidence type="ECO:0000256" key="1">
    <source>
        <dbReference type="ARBA" id="ARBA00007274"/>
    </source>
</evidence>
<keyword evidence="4" id="KW-1185">Reference proteome</keyword>
<keyword evidence="2 3" id="KW-0808">Transferase</keyword>
<keyword evidence="3" id="KW-0012">Acyltransferase</keyword>
<evidence type="ECO:0000256" key="2">
    <source>
        <dbReference type="ARBA" id="ARBA00022679"/>
    </source>
</evidence>
<dbReference type="PANTHER" id="PTHR23416">
    <property type="entry name" value="SIALIC ACID SYNTHASE-RELATED"/>
    <property type="match status" value="1"/>
</dbReference>
<dbReference type="EC" id="2.3.1.-" evidence="3"/>
<dbReference type="Proteomes" id="UP001248581">
    <property type="component" value="Chromosome"/>
</dbReference>
<evidence type="ECO:0000313" key="4">
    <source>
        <dbReference type="Proteomes" id="UP001248581"/>
    </source>
</evidence>
<comment type="similarity">
    <text evidence="1">Belongs to the transferase hexapeptide repeat family.</text>
</comment>
<accession>A0ABY9TL56</accession>
<dbReference type="EMBL" id="CP134146">
    <property type="protein sequence ID" value="WNC69556.1"/>
    <property type="molecule type" value="Genomic_DNA"/>
</dbReference>
<dbReference type="InterPro" id="IPR051159">
    <property type="entry name" value="Hexapeptide_acetyltransf"/>
</dbReference>
<dbReference type="SUPFAM" id="SSF51161">
    <property type="entry name" value="Trimeric LpxA-like enzymes"/>
    <property type="match status" value="1"/>
</dbReference>
<evidence type="ECO:0000313" key="3">
    <source>
        <dbReference type="EMBL" id="WNC69556.1"/>
    </source>
</evidence>